<organism evidence="1 2">
    <name type="scientific">Streptomyces polyasparticus</name>
    <dbReference type="NCBI Taxonomy" id="2767826"/>
    <lineage>
        <taxon>Bacteria</taxon>
        <taxon>Bacillati</taxon>
        <taxon>Actinomycetota</taxon>
        <taxon>Actinomycetes</taxon>
        <taxon>Kitasatosporales</taxon>
        <taxon>Streptomycetaceae</taxon>
        <taxon>Streptomyces</taxon>
    </lineage>
</organism>
<protein>
    <submittedName>
        <fullName evidence="1">YdeI/OmpD-associated family protein</fullName>
    </submittedName>
</protein>
<name>A0ABR7SG97_9ACTN</name>
<evidence type="ECO:0000313" key="1">
    <source>
        <dbReference type="EMBL" id="MBC9713999.1"/>
    </source>
</evidence>
<dbReference type="Pfam" id="PF13376">
    <property type="entry name" value="OmdA"/>
    <property type="match status" value="1"/>
</dbReference>
<sequence>METYDGAELLTPAAASVLEAWLDEHHEARTVLWVKMAKKHTGIPSITWEELVEQVLCFGWIDGQRRGFDDTYFVQKVTPRRARSLWSEVNVGKAQALIDAGRMRPRGLAEVEAARTDGRWDAAYASPKNAAAPPDLVAALDANPAARAFYETLGKSDQYAVYFRLVTARTEKTRLARLERFVTSMAEGRKIN</sequence>
<dbReference type="Proteomes" id="UP000642284">
    <property type="component" value="Unassembled WGS sequence"/>
</dbReference>
<keyword evidence="2" id="KW-1185">Reference proteome</keyword>
<dbReference type="RefSeq" id="WP_187814494.1">
    <property type="nucleotide sequence ID" value="NZ_JACTVJ010000007.1"/>
</dbReference>
<evidence type="ECO:0000313" key="2">
    <source>
        <dbReference type="Proteomes" id="UP000642284"/>
    </source>
</evidence>
<gene>
    <name evidence="1" type="ORF">H9Y04_15635</name>
</gene>
<dbReference type="EMBL" id="JACTVJ010000007">
    <property type="protein sequence ID" value="MBC9713999.1"/>
    <property type="molecule type" value="Genomic_DNA"/>
</dbReference>
<proteinExistence type="predicted"/>
<comment type="caution">
    <text evidence="1">The sequence shown here is derived from an EMBL/GenBank/DDBJ whole genome shotgun (WGS) entry which is preliminary data.</text>
</comment>
<reference evidence="1 2" key="1">
    <citation type="submission" date="2020-08" db="EMBL/GenBank/DDBJ databases">
        <title>Genemic of Streptomyces polyaspartic.</title>
        <authorList>
            <person name="Liu W."/>
        </authorList>
    </citation>
    <scope>NUCLEOTIDE SEQUENCE [LARGE SCALE GENOMIC DNA]</scope>
    <source>
        <strain evidence="1 2">TRM66268-LWL</strain>
    </source>
</reference>
<accession>A0ABR7SG97</accession>